<organism evidence="12 13">
    <name type="scientific">Macrostomum lignano</name>
    <dbReference type="NCBI Taxonomy" id="282301"/>
    <lineage>
        <taxon>Eukaryota</taxon>
        <taxon>Metazoa</taxon>
        <taxon>Spiralia</taxon>
        <taxon>Lophotrochozoa</taxon>
        <taxon>Platyhelminthes</taxon>
        <taxon>Rhabditophora</taxon>
        <taxon>Macrostomorpha</taxon>
        <taxon>Macrostomida</taxon>
        <taxon>Macrostomidae</taxon>
        <taxon>Macrostomum</taxon>
    </lineage>
</organism>
<dbReference type="GO" id="GO:0015227">
    <property type="term" value="F:O-acyl-L-carnitine transmembrane transporter activity"/>
    <property type="evidence" value="ECO:0007669"/>
    <property type="project" value="TreeGrafter"/>
</dbReference>
<evidence type="ECO:0000313" key="12">
    <source>
        <dbReference type="EMBL" id="PAA94283.1"/>
    </source>
</evidence>
<dbReference type="PANTHER" id="PTHR45624">
    <property type="entry name" value="MITOCHONDRIAL BASIC AMINO ACIDS TRANSPORTER-RELATED"/>
    <property type="match status" value="1"/>
</dbReference>
<evidence type="ECO:0000256" key="5">
    <source>
        <dbReference type="ARBA" id="ARBA00022737"/>
    </source>
</evidence>
<evidence type="ECO:0000256" key="3">
    <source>
        <dbReference type="ARBA" id="ARBA00022448"/>
    </source>
</evidence>
<dbReference type="PROSITE" id="PS50920">
    <property type="entry name" value="SOLCAR"/>
    <property type="match status" value="3"/>
</dbReference>
<dbReference type="OrthoDB" id="14252at2759"/>
<evidence type="ECO:0000256" key="2">
    <source>
        <dbReference type="ARBA" id="ARBA00006375"/>
    </source>
</evidence>
<evidence type="ECO:0000256" key="4">
    <source>
        <dbReference type="ARBA" id="ARBA00022692"/>
    </source>
</evidence>
<feature type="repeat" description="Solcar" evidence="9">
    <location>
        <begin position="226"/>
        <end position="312"/>
    </location>
</feature>
<feature type="repeat" description="Solcar" evidence="9">
    <location>
        <begin position="126"/>
        <end position="215"/>
    </location>
</feature>
<feature type="non-terminal residue" evidence="12">
    <location>
        <position position="1"/>
    </location>
</feature>
<keyword evidence="7" id="KW-0496">Mitochondrion</keyword>
<accession>A0A267H7M5</accession>
<comment type="caution">
    <text evidence="12">The sequence shown here is derived from an EMBL/GenBank/DDBJ whole genome shotgun (WGS) entry which is preliminary data.</text>
</comment>
<keyword evidence="6" id="KW-1133">Transmembrane helix</keyword>
<keyword evidence="5" id="KW-0677">Repeat</keyword>
<gene>
    <name evidence="12" type="ORF">BOX15_Mlig016588g1</name>
</gene>
<dbReference type="GO" id="GO:0006839">
    <property type="term" value="P:mitochondrial transport"/>
    <property type="evidence" value="ECO:0007669"/>
    <property type="project" value="TreeGrafter"/>
</dbReference>
<dbReference type="InterPro" id="IPR050567">
    <property type="entry name" value="Mitochondrial_Carrier"/>
</dbReference>
<dbReference type="InterPro" id="IPR023395">
    <property type="entry name" value="MCP_dom_sf"/>
</dbReference>
<name>A0A267H7M5_9PLAT</name>
<feature type="compositionally biased region" description="Polar residues" evidence="11">
    <location>
        <begin position="1"/>
        <end position="17"/>
    </location>
</feature>
<dbReference type="EMBL" id="NIVC01000012">
    <property type="protein sequence ID" value="PAA94283.1"/>
    <property type="molecule type" value="Genomic_DNA"/>
</dbReference>
<keyword evidence="3 10" id="KW-0813">Transport</keyword>
<evidence type="ECO:0000256" key="11">
    <source>
        <dbReference type="SAM" id="MobiDB-lite"/>
    </source>
</evidence>
<evidence type="ECO:0000256" key="9">
    <source>
        <dbReference type="PROSITE-ProRule" id="PRU00282"/>
    </source>
</evidence>
<evidence type="ECO:0000256" key="8">
    <source>
        <dbReference type="ARBA" id="ARBA00023136"/>
    </source>
</evidence>
<evidence type="ECO:0000256" key="1">
    <source>
        <dbReference type="ARBA" id="ARBA00004225"/>
    </source>
</evidence>
<keyword evidence="4 9" id="KW-0812">Transmembrane</keyword>
<dbReference type="Gene3D" id="1.50.40.10">
    <property type="entry name" value="Mitochondrial carrier domain"/>
    <property type="match status" value="2"/>
</dbReference>
<protein>
    <recommendedName>
        <fullName evidence="14">Mitochondrial carnitine/acylcarnitine carrier protein</fullName>
    </recommendedName>
</protein>
<dbReference type="GO" id="GO:0031966">
    <property type="term" value="C:mitochondrial membrane"/>
    <property type="evidence" value="ECO:0007669"/>
    <property type="project" value="UniProtKB-SubCell"/>
</dbReference>
<dbReference type="InterPro" id="IPR018108">
    <property type="entry name" value="MCP_transmembrane"/>
</dbReference>
<evidence type="ECO:0000313" key="13">
    <source>
        <dbReference type="Proteomes" id="UP000215902"/>
    </source>
</evidence>
<dbReference type="SUPFAM" id="SSF103506">
    <property type="entry name" value="Mitochondrial carrier"/>
    <property type="match status" value="1"/>
</dbReference>
<keyword evidence="13" id="KW-1185">Reference proteome</keyword>
<proteinExistence type="inferred from homology"/>
<feature type="region of interest" description="Disordered" evidence="11">
    <location>
        <begin position="1"/>
        <end position="21"/>
    </location>
</feature>
<reference evidence="12 13" key="1">
    <citation type="submission" date="2017-06" db="EMBL/GenBank/DDBJ databases">
        <title>A platform for efficient transgenesis in Macrostomum lignano, a flatworm model organism for stem cell research.</title>
        <authorList>
            <person name="Berezikov E."/>
        </authorList>
    </citation>
    <scope>NUCLEOTIDE SEQUENCE [LARGE SCALE GENOMIC DNA]</scope>
    <source>
        <strain evidence="12">DV1</strain>
        <tissue evidence="12">Whole organism</tissue>
    </source>
</reference>
<evidence type="ECO:0000256" key="6">
    <source>
        <dbReference type="ARBA" id="ARBA00022989"/>
    </source>
</evidence>
<comment type="subcellular location">
    <subcellularLocation>
        <location evidence="1">Mitochondrion membrane</location>
        <topology evidence="1">Multi-pass membrane protein</topology>
    </subcellularLocation>
</comment>
<keyword evidence="8 9" id="KW-0472">Membrane</keyword>
<dbReference type="AlphaFoldDB" id="A0A267H7M5"/>
<dbReference type="Pfam" id="PF00153">
    <property type="entry name" value="Mito_carr"/>
    <property type="match status" value="3"/>
</dbReference>
<feature type="repeat" description="Solcar" evidence="9">
    <location>
        <begin position="26"/>
        <end position="117"/>
    </location>
</feature>
<evidence type="ECO:0008006" key="14">
    <source>
        <dbReference type="Google" id="ProtNLM"/>
    </source>
</evidence>
<evidence type="ECO:0000256" key="10">
    <source>
        <dbReference type="RuleBase" id="RU000488"/>
    </source>
</evidence>
<dbReference type="STRING" id="282301.A0A267H7M5"/>
<comment type="similarity">
    <text evidence="2 10">Belongs to the mitochondrial carrier (TC 2.A.29) family.</text>
</comment>
<evidence type="ECO:0000256" key="7">
    <source>
        <dbReference type="ARBA" id="ARBA00023128"/>
    </source>
</evidence>
<dbReference type="FunFam" id="1.50.40.10:FF:000051">
    <property type="entry name" value="Mitochondrial carnitine/acylcarnitine carrier protein"/>
    <property type="match status" value="1"/>
</dbReference>
<dbReference type="Proteomes" id="UP000215902">
    <property type="component" value="Unassembled WGS sequence"/>
</dbReference>
<sequence>QLISTKMSSNTNGSDSNAEVKKGEKVSGIKSFFAGGAGGMCCVATGHPLDTIKVRLQTQPKPGPGEQPRYHGTLDCAKKTIAKEGFRGLYKGMLAPLAGVTPMFAVCFFGNDLGKRLQIKDPNVPLTKVQLFLAGGLSGVFTTSIMVPGERIKCLLQIQADSHGPQKYKGPIDCAKQLYKEGGIRSIYKGTAATLLRDVPASGMYFMSYEWVKELLTPAGHSKSELSPARVLLAGGMAGIFNWLVALPQDVLKSRLQTAPEGRYPNGIRSVFTELMATEGPAALYKGATPVLLRAFPANAACFLGYEVTIKLLDMLF</sequence>
<dbReference type="PANTHER" id="PTHR45624:SF4">
    <property type="entry name" value="CONGESTED-LIKE TRACHEA PROTEIN-RELATED"/>
    <property type="match status" value="1"/>
</dbReference>
<dbReference type="GO" id="GO:1902603">
    <property type="term" value="P:carnitine transmembrane transport"/>
    <property type="evidence" value="ECO:0007669"/>
    <property type="project" value="TreeGrafter"/>
</dbReference>